<feature type="non-terminal residue" evidence="8">
    <location>
        <position position="1"/>
    </location>
</feature>
<feature type="transmembrane region" description="Helical" evidence="7">
    <location>
        <begin position="529"/>
        <end position="552"/>
    </location>
</feature>
<dbReference type="PRINTS" id="PR01609">
    <property type="entry name" value="CD36FAMILY"/>
</dbReference>
<keyword evidence="3 7" id="KW-0812">Transmembrane</keyword>
<evidence type="ECO:0000256" key="2">
    <source>
        <dbReference type="ARBA" id="ARBA00010532"/>
    </source>
</evidence>
<sequence length="562" mass="63259">SLSPSMAGLACIVLVALPSILSLILGLLGIFLFPSVYKNIVYSLLVLSQNDYDGSLGFAAQMWAKPPMLNQMKFYFFNITNADEMIYEGAKGRVIEIGPYTYMESEEKKYMEWSDDGDRAFYENYKRWIYRDDLSCASCSHDDIITMPNAPEVGVSQGLFDPLFHVSPTATTIIGWAMLALGENAINSPQMGAVLFDGYDDALLSAAHSNIVTLLSNIFNGGVNIIPIPVPDMHTMAYFMGYNNTRDENYWIHTGKKDITRLGEVITWANETLLPEEWYTTVQARMINGSDTGSFGKVDLTPDDTLPMFHSYLCRSFTAVYEGKNEVQGIPSLSFNVLPDEWDTTLDKNKGFRYRNVEKQNYYPDWPQCPKWNSSLCVAKPEDPIDCNTDICNNCCQKGKVGDTYALPPGFYPMVCYPGRREKSPFAVIWSTPHFVYSPPTVADSVVGLHPSVDLHQPMVFGHEPMSGLITQVAYRAQINIPFFVNEYVPQNLHLPTSLVPIFYESSETVMTDYAYSLYRLGFVFAPTFILWFSIALLVLSLLLAVLVFVLGKIRARAMREK</sequence>
<dbReference type="GO" id="GO:0016020">
    <property type="term" value="C:membrane"/>
    <property type="evidence" value="ECO:0007669"/>
    <property type="project" value="UniProtKB-SubCell"/>
</dbReference>
<feature type="transmembrane region" description="Helical" evidence="7">
    <location>
        <begin position="7"/>
        <end position="33"/>
    </location>
</feature>
<evidence type="ECO:0000256" key="1">
    <source>
        <dbReference type="ARBA" id="ARBA00004370"/>
    </source>
</evidence>
<evidence type="ECO:0000256" key="5">
    <source>
        <dbReference type="ARBA" id="ARBA00023136"/>
    </source>
</evidence>
<keyword evidence="6" id="KW-0325">Glycoprotein</keyword>
<dbReference type="Proteomes" id="UP001328107">
    <property type="component" value="Unassembled WGS sequence"/>
</dbReference>
<name>A0AAN5D8W8_9BILA</name>
<gene>
    <name evidence="8" type="ORF">PMAYCL1PPCAC_28400</name>
</gene>
<dbReference type="PANTHER" id="PTHR11923">
    <property type="entry name" value="SCAVENGER RECEPTOR CLASS B TYPE-1 SR-B1"/>
    <property type="match status" value="1"/>
</dbReference>
<evidence type="ECO:0000256" key="3">
    <source>
        <dbReference type="ARBA" id="ARBA00022692"/>
    </source>
</evidence>
<evidence type="ECO:0000256" key="7">
    <source>
        <dbReference type="SAM" id="Phobius"/>
    </source>
</evidence>
<evidence type="ECO:0000256" key="4">
    <source>
        <dbReference type="ARBA" id="ARBA00022989"/>
    </source>
</evidence>
<comment type="subcellular location">
    <subcellularLocation>
        <location evidence="1">Membrane</location>
    </subcellularLocation>
</comment>
<dbReference type="InterPro" id="IPR002159">
    <property type="entry name" value="CD36_fam"/>
</dbReference>
<evidence type="ECO:0000313" key="9">
    <source>
        <dbReference type="Proteomes" id="UP001328107"/>
    </source>
</evidence>
<keyword evidence="4 7" id="KW-1133">Transmembrane helix</keyword>
<proteinExistence type="inferred from homology"/>
<reference evidence="9" key="1">
    <citation type="submission" date="2022-10" db="EMBL/GenBank/DDBJ databases">
        <title>Genome assembly of Pristionchus species.</title>
        <authorList>
            <person name="Yoshida K."/>
            <person name="Sommer R.J."/>
        </authorList>
    </citation>
    <scope>NUCLEOTIDE SEQUENCE [LARGE SCALE GENOMIC DNA]</scope>
    <source>
        <strain evidence="9">RS5460</strain>
    </source>
</reference>
<dbReference type="Pfam" id="PF01130">
    <property type="entry name" value="CD36"/>
    <property type="match status" value="1"/>
</dbReference>
<keyword evidence="5 7" id="KW-0472">Membrane</keyword>
<accession>A0AAN5D8W8</accession>
<keyword evidence="9" id="KW-1185">Reference proteome</keyword>
<evidence type="ECO:0008006" key="10">
    <source>
        <dbReference type="Google" id="ProtNLM"/>
    </source>
</evidence>
<organism evidence="8 9">
    <name type="scientific">Pristionchus mayeri</name>
    <dbReference type="NCBI Taxonomy" id="1317129"/>
    <lineage>
        <taxon>Eukaryota</taxon>
        <taxon>Metazoa</taxon>
        <taxon>Ecdysozoa</taxon>
        <taxon>Nematoda</taxon>
        <taxon>Chromadorea</taxon>
        <taxon>Rhabditida</taxon>
        <taxon>Rhabditina</taxon>
        <taxon>Diplogasteromorpha</taxon>
        <taxon>Diplogasteroidea</taxon>
        <taxon>Neodiplogasteridae</taxon>
        <taxon>Pristionchus</taxon>
    </lineage>
</organism>
<protein>
    <recommendedName>
        <fullName evidence="10">CD36 family protein</fullName>
    </recommendedName>
</protein>
<dbReference type="GO" id="GO:0005737">
    <property type="term" value="C:cytoplasm"/>
    <property type="evidence" value="ECO:0007669"/>
    <property type="project" value="TreeGrafter"/>
</dbReference>
<evidence type="ECO:0000256" key="6">
    <source>
        <dbReference type="ARBA" id="ARBA00023180"/>
    </source>
</evidence>
<dbReference type="GO" id="GO:0005044">
    <property type="term" value="F:scavenger receptor activity"/>
    <property type="evidence" value="ECO:0007669"/>
    <property type="project" value="TreeGrafter"/>
</dbReference>
<dbReference type="PANTHER" id="PTHR11923:SF55">
    <property type="entry name" value="SCAVENGER RECEPTOR (CD36 FAMILY) RELATED"/>
    <property type="match status" value="1"/>
</dbReference>
<comment type="similarity">
    <text evidence="2">Belongs to the CD36 family.</text>
</comment>
<dbReference type="AlphaFoldDB" id="A0AAN5D8W8"/>
<evidence type="ECO:0000313" key="8">
    <source>
        <dbReference type="EMBL" id="GMR58205.1"/>
    </source>
</evidence>
<dbReference type="EMBL" id="BTRK01000006">
    <property type="protein sequence ID" value="GMR58205.1"/>
    <property type="molecule type" value="Genomic_DNA"/>
</dbReference>
<feature type="non-terminal residue" evidence="8">
    <location>
        <position position="562"/>
    </location>
</feature>
<comment type="caution">
    <text evidence="8">The sequence shown here is derived from an EMBL/GenBank/DDBJ whole genome shotgun (WGS) entry which is preliminary data.</text>
</comment>